<dbReference type="Proteomes" id="UP000424080">
    <property type="component" value="Segment"/>
</dbReference>
<proteinExistence type="predicted"/>
<dbReference type="GO" id="GO:0004519">
    <property type="term" value="F:endonuclease activity"/>
    <property type="evidence" value="ECO:0007669"/>
    <property type="project" value="UniProtKB-KW"/>
</dbReference>
<keyword evidence="1" id="KW-0255">Endonuclease</keyword>
<keyword evidence="1" id="KW-0540">Nuclease</keyword>
<dbReference type="EMBL" id="AP019525">
    <property type="protein sequence ID" value="BBI90921.1"/>
    <property type="molecule type" value="Genomic_DNA"/>
</dbReference>
<organism evidence="1 2">
    <name type="scientific">Tenacibaculum phage PTm5</name>
    <dbReference type="NCBI Taxonomy" id="2547426"/>
    <lineage>
        <taxon>Viruses</taxon>
        <taxon>Duplodnaviria</taxon>
        <taxon>Heunggongvirae</taxon>
        <taxon>Uroviricota</taxon>
        <taxon>Caudoviricetes</taxon>
        <taxon>Shirahamavirus</taxon>
        <taxon>Shirahamavirus PTm1</taxon>
    </lineage>
</organism>
<evidence type="ECO:0000313" key="2">
    <source>
        <dbReference type="Proteomes" id="UP000424080"/>
    </source>
</evidence>
<protein>
    <submittedName>
        <fullName evidence="1">Type II restriction endonuclease</fullName>
    </submittedName>
</protein>
<accession>A0A5S9BZG2</accession>
<dbReference type="Pfam" id="PF09499">
    <property type="entry name" value="RE_ApaLI"/>
    <property type="match status" value="1"/>
</dbReference>
<reference evidence="1 2" key="1">
    <citation type="journal article" date="2019" name="Arch. Virol.">
        <title>A novel jumbo Tenacibaculum maritimum lytic phage with head-fiber-like appendages.</title>
        <authorList>
            <person name="Kawato Y."/>
            <person name="Istiqomah I."/>
            <person name="Gaafar A.Y."/>
            <person name="Hanaoka M."/>
            <person name="Ishimaru K."/>
            <person name="Yasuike M."/>
            <person name="Nishiki I."/>
            <person name="Nakamura Y."/>
            <person name="Fujiwara A."/>
            <person name="Nakai T."/>
        </authorList>
    </citation>
    <scope>NUCLEOTIDE SEQUENCE [LARGE SCALE GENOMIC DNA]</scope>
    <source>
        <strain evidence="1 2">PTm5</strain>
    </source>
</reference>
<sequence>MNNTELILNLLQGIRIQATLKTIYEGVKGQYYGGEEAWEFIKNYSGFDLKEILTKIANKRTLEYGAK</sequence>
<evidence type="ECO:0000313" key="1">
    <source>
        <dbReference type="EMBL" id="BBI90921.1"/>
    </source>
</evidence>
<dbReference type="InterPro" id="IPR019036">
    <property type="entry name" value="Restrct_endonuc_II_ApaLI"/>
</dbReference>
<keyword evidence="1" id="KW-0378">Hydrolase</keyword>
<name>A0A5S9BZG2_9CAUD</name>